<dbReference type="Pfam" id="PF03637">
    <property type="entry name" value="Mob1_phocein"/>
    <property type="match status" value="1"/>
</dbReference>
<feature type="compositionally biased region" description="Low complexity" evidence="2">
    <location>
        <begin position="293"/>
        <end position="307"/>
    </location>
</feature>
<dbReference type="InterPro" id="IPR036703">
    <property type="entry name" value="MOB_kinase_act_sf"/>
</dbReference>
<feature type="compositionally biased region" description="Basic and acidic residues" evidence="2">
    <location>
        <begin position="277"/>
        <end position="292"/>
    </location>
</feature>
<gene>
    <name evidence="4" type="primary">LOC116944624</name>
</gene>
<feature type="binding site" evidence="1">
    <location>
        <position position="101"/>
    </location>
    <ligand>
        <name>Zn(2+)</name>
        <dbReference type="ChEBI" id="CHEBI:29105"/>
    </ligand>
</feature>
<feature type="compositionally biased region" description="Acidic residues" evidence="2">
    <location>
        <begin position="250"/>
        <end position="260"/>
    </location>
</feature>
<keyword evidence="1" id="KW-0862">Zinc</keyword>
<dbReference type="KEGG" id="pmrn:116944624"/>
<sequence length="322" mass="35280">MIKPKLPLRSFGINMVFQSVTRALRKKTRPDKDKEKERRSCPEEHRAYLEGELARARITDTDFILLTALPPEIDRNEWLATHTTTFFNYINLQYSTISEFCTPDSCSTMCIGSMPVLWQDSDRGKKTKCTAPQYIDCVMSYVQKQVTDENTFPTKYGRDFPPLFEALVRRVFRLLFHVLAHLYCGHFRHAVQMDTHAHLNTLACHFLAFARAFTLLPPLDEMAPVGDLLDALASPPSHPPLLGSGPLSTTDDEDDDDDDGGGGGGGGGDGGAGEGGGGERRGRSRGERRGEDGASAGAVGAAAVTSSPLVPPSTQQNHVSER</sequence>
<feature type="binding site" evidence="1">
    <location>
        <position position="181"/>
    </location>
    <ligand>
        <name>Zn(2+)</name>
        <dbReference type="ChEBI" id="CHEBI:29105"/>
    </ligand>
</feature>
<feature type="region of interest" description="Disordered" evidence="2">
    <location>
        <begin position="230"/>
        <end position="322"/>
    </location>
</feature>
<evidence type="ECO:0000256" key="2">
    <source>
        <dbReference type="SAM" id="MobiDB-lite"/>
    </source>
</evidence>
<evidence type="ECO:0000313" key="4">
    <source>
        <dbReference type="RefSeq" id="XP_032814240.1"/>
    </source>
</evidence>
<protein>
    <submittedName>
        <fullName evidence="4">MOB kinase activator 2-like isoform X1</fullName>
    </submittedName>
</protein>
<feature type="compositionally biased region" description="Low complexity" evidence="2">
    <location>
        <begin position="230"/>
        <end position="248"/>
    </location>
</feature>
<feature type="compositionally biased region" description="Polar residues" evidence="2">
    <location>
        <begin position="312"/>
        <end position="322"/>
    </location>
</feature>
<reference evidence="4" key="1">
    <citation type="submission" date="2025-08" db="UniProtKB">
        <authorList>
            <consortium name="RefSeq"/>
        </authorList>
    </citation>
    <scope>IDENTIFICATION</scope>
    <source>
        <tissue evidence="4">Sperm</tissue>
    </source>
</reference>
<evidence type="ECO:0000256" key="1">
    <source>
        <dbReference type="PIRSR" id="PIRSR605301-1"/>
    </source>
</evidence>
<feature type="compositionally biased region" description="Gly residues" evidence="2">
    <location>
        <begin position="261"/>
        <end position="276"/>
    </location>
</feature>
<accession>A0AAJ7TAH1</accession>
<dbReference type="Gene3D" id="1.20.140.30">
    <property type="entry name" value="MOB kinase activator"/>
    <property type="match status" value="1"/>
</dbReference>
<feature type="binding site" evidence="1">
    <location>
        <position position="106"/>
    </location>
    <ligand>
        <name>Zn(2+)</name>
        <dbReference type="ChEBI" id="CHEBI:29105"/>
    </ligand>
</feature>
<keyword evidence="1" id="KW-0479">Metal-binding</keyword>
<organism evidence="3 4">
    <name type="scientific">Petromyzon marinus</name>
    <name type="common">Sea lamprey</name>
    <dbReference type="NCBI Taxonomy" id="7757"/>
    <lineage>
        <taxon>Eukaryota</taxon>
        <taxon>Metazoa</taxon>
        <taxon>Chordata</taxon>
        <taxon>Craniata</taxon>
        <taxon>Vertebrata</taxon>
        <taxon>Cyclostomata</taxon>
        <taxon>Hyperoartia</taxon>
        <taxon>Petromyzontiformes</taxon>
        <taxon>Petromyzontidae</taxon>
        <taxon>Petromyzon</taxon>
    </lineage>
</organism>
<feature type="binding site" evidence="1">
    <location>
        <position position="186"/>
    </location>
    <ligand>
        <name>Zn(2+)</name>
        <dbReference type="ChEBI" id="CHEBI:29105"/>
    </ligand>
</feature>
<name>A0AAJ7TAH1_PETMA</name>
<dbReference type="SMART" id="SM01388">
    <property type="entry name" value="Mob1_phocein"/>
    <property type="match status" value="1"/>
</dbReference>
<dbReference type="Proteomes" id="UP001318040">
    <property type="component" value="Chromosome 21"/>
</dbReference>
<dbReference type="RefSeq" id="XP_032814240.1">
    <property type="nucleotide sequence ID" value="XM_032958349.1"/>
</dbReference>
<dbReference type="InterPro" id="IPR005301">
    <property type="entry name" value="MOB_kinase_act_fam"/>
</dbReference>
<evidence type="ECO:0000313" key="3">
    <source>
        <dbReference type="Proteomes" id="UP001318040"/>
    </source>
</evidence>
<dbReference type="SUPFAM" id="SSF101152">
    <property type="entry name" value="Mob1/phocein"/>
    <property type="match status" value="1"/>
</dbReference>
<dbReference type="PANTHER" id="PTHR22599">
    <property type="entry name" value="MPS ONE BINDER KINASE ACTIVATOR-LIKE MOB"/>
    <property type="match status" value="1"/>
</dbReference>
<proteinExistence type="predicted"/>
<keyword evidence="3" id="KW-1185">Reference proteome</keyword>
<dbReference type="AlphaFoldDB" id="A0AAJ7TAH1"/>